<gene>
    <name evidence="1" type="ORF">ANACAC_03231</name>
</gene>
<keyword evidence="2" id="KW-1185">Reference proteome</keyword>
<organism evidence="1 2">
    <name type="scientific">Anaerostipes caccae (strain DSM 14662 / CCUG 47493 / JCM 13470 / NCIMB 13811 / L1-92)</name>
    <dbReference type="NCBI Taxonomy" id="411490"/>
    <lineage>
        <taxon>Bacteria</taxon>
        <taxon>Bacillati</taxon>
        <taxon>Bacillota</taxon>
        <taxon>Clostridia</taxon>
        <taxon>Lachnospirales</taxon>
        <taxon>Lachnospiraceae</taxon>
        <taxon>Anaerostipes</taxon>
    </lineage>
</organism>
<accession>B0MGZ4</accession>
<dbReference type="AlphaFoldDB" id="B0MGZ4"/>
<dbReference type="HOGENOM" id="CLU_205657_0_0_9"/>
<name>B0MGZ4_ANACD</name>
<dbReference type="STRING" id="411490.ANACAC_03231"/>
<dbReference type="Proteomes" id="UP000004935">
    <property type="component" value="Unassembled WGS sequence"/>
</dbReference>
<reference evidence="1" key="2">
    <citation type="submission" date="2013-11" db="EMBL/GenBank/DDBJ databases">
        <title>Draft genome sequence of Anaerostipes caccae (DSM 14662).</title>
        <authorList>
            <person name="Sudarsanam P."/>
            <person name="Ley R."/>
            <person name="Guruge J."/>
            <person name="Turnbaugh P.J."/>
            <person name="Mahowald M."/>
            <person name="Liep D."/>
            <person name="Gordon J."/>
        </authorList>
    </citation>
    <scope>NUCLEOTIDE SEQUENCE</scope>
    <source>
        <strain evidence="1">DSM 14662</strain>
    </source>
</reference>
<dbReference type="EMBL" id="ABAX03000024">
    <property type="protein sequence ID" value="EDR96608.1"/>
    <property type="molecule type" value="Genomic_DNA"/>
</dbReference>
<protein>
    <submittedName>
        <fullName evidence="1">Uncharacterized protein</fullName>
    </submittedName>
</protein>
<reference evidence="1" key="1">
    <citation type="submission" date="2007-11" db="EMBL/GenBank/DDBJ databases">
        <authorList>
            <person name="Fulton L."/>
            <person name="Clifton S."/>
            <person name="Fulton B."/>
            <person name="Xu J."/>
            <person name="Minx P."/>
            <person name="Pepin K.H."/>
            <person name="Johnson M."/>
            <person name="Thiruvilangam P."/>
            <person name="Bhonagiri V."/>
            <person name="Nash W.E."/>
            <person name="Mardis E.R."/>
            <person name="Wilson R.K."/>
        </authorList>
    </citation>
    <scope>NUCLEOTIDE SEQUENCE [LARGE SCALE GENOMIC DNA]</scope>
    <source>
        <strain evidence="1">DSM 14662</strain>
    </source>
</reference>
<evidence type="ECO:0000313" key="2">
    <source>
        <dbReference type="Proteomes" id="UP000004935"/>
    </source>
</evidence>
<sequence>MPHSNHVENGLNVCWRRASVKKGATFRKLFTAIVGAHFKSATEIVVNNLCNIIQDFLNIFMLHLVL</sequence>
<proteinExistence type="predicted"/>
<comment type="caution">
    <text evidence="1">The sequence shown here is derived from an EMBL/GenBank/DDBJ whole genome shotgun (WGS) entry which is preliminary data.</text>
</comment>
<evidence type="ECO:0000313" key="1">
    <source>
        <dbReference type="EMBL" id="EDR96608.1"/>
    </source>
</evidence>